<evidence type="ECO:0000256" key="3">
    <source>
        <dbReference type="ARBA" id="ARBA00023163"/>
    </source>
</evidence>
<evidence type="ECO:0000313" key="5">
    <source>
        <dbReference type="EMBL" id="WDR04237.1"/>
    </source>
</evidence>
<dbReference type="Gene3D" id="3.40.50.2300">
    <property type="match status" value="2"/>
</dbReference>
<dbReference type="InterPro" id="IPR010982">
    <property type="entry name" value="Lambda_DNA-bd_dom_sf"/>
</dbReference>
<dbReference type="InterPro" id="IPR046335">
    <property type="entry name" value="LacI/GalR-like_sensor"/>
</dbReference>
<dbReference type="InterPro" id="IPR028082">
    <property type="entry name" value="Peripla_BP_I"/>
</dbReference>
<dbReference type="PANTHER" id="PTHR30146">
    <property type="entry name" value="LACI-RELATED TRANSCRIPTIONAL REPRESSOR"/>
    <property type="match status" value="1"/>
</dbReference>
<dbReference type="SUPFAM" id="SSF53822">
    <property type="entry name" value="Periplasmic binding protein-like I"/>
    <property type="match status" value="1"/>
</dbReference>
<dbReference type="Gene3D" id="1.10.260.40">
    <property type="entry name" value="lambda repressor-like DNA-binding domains"/>
    <property type="match status" value="1"/>
</dbReference>
<dbReference type="Proteomes" id="UP001220530">
    <property type="component" value="Chromosome"/>
</dbReference>
<organism evidence="5 6">
    <name type="scientific">Devosia algicola</name>
    <dbReference type="NCBI Taxonomy" id="3026418"/>
    <lineage>
        <taxon>Bacteria</taxon>
        <taxon>Pseudomonadati</taxon>
        <taxon>Pseudomonadota</taxon>
        <taxon>Alphaproteobacteria</taxon>
        <taxon>Hyphomicrobiales</taxon>
        <taxon>Devosiaceae</taxon>
        <taxon>Devosia</taxon>
    </lineage>
</organism>
<evidence type="ECO:0000256" key="1">
    <source>
        <dbReference type="ARBA" id="ARBA00023015"/>
    </source>
</evidence>
<dbReference type="Pfam" id="PF00356">
    <property type="entry name" value="LacI"/>
    <property type="match status" value="1"/>
</dbReference>
<accession>A0ABY7YSR8</accession>
<dbReference type="RefSeq" id="WP_282220620.1">
    <property type="nucleotide sequence ID" value="NZ_CP118246.1"/>
</dbReference>
<dbReference type="SUPFAM" id="SSF47413">
    <property type="entry name" value="lambda repressor-like DNA-binding domains"/>
    <property type="match status" value="1"/>
</dbReference>
<dbReference type="EMBL" id="CP118246">
    <property type="protein sequence ID" value="WDR04237.1"/>
    <property type="molecule type" value="Genomic_DNA"/>
</dbReference>
<gene>
    <name evidence="5" type="ORF">PSQ19_05335</name>
</gene>
<dbReference type="CDD" id="cd06267">
    <property type="entry name" value="PBP1_LacI_sugar_binding-like"/>
    <property type="match status" value="1"/>
</dbReference>
<keyword evidence="2 5" id="KW-0238">DNA-binding</keyword>
<dbReference type="CDD" id="cd01392">
    <property type="entry name" value="HTH_LacI"/>
    <property type="match status" value="1"/>
</dbReference>
<dbReference type="Pfam" id="PF13377">
    <property type="entry name" value="Peripla_BP_3"/>
    <property type="match status" value="1"/>
</dbReference>
<proteinExistence type="predicted"/>
<dbReference type="GO" id="GO:0003677">
    <property type="term" value="F:DNA binding"/>
    <property type="evidence" value="ECO:0007669"/>
    <property type="project" value="UniProtKB-KW"/>
</dbReference>
<sequence>MAHIAKSLGVSVQTVSAVVNGKPGISLHTQERVREAVTRLEYQPNVQARTLRGVKSKTIGVIIPSITNPYFPEFVKGAEDAARALGYSMFLCNTDSELRHLLEYFALIKTNKASGLICSVGISGDWLDDGEVVRWLRQFANDGVSVVLNGKASADLPIASAVVDSDVAIREAVMHLLHLGHRRVALISPPVGLSVTAERVAAYRAAFAEFGHPLAEEMIVPGDFDIAVGAAATRDLMRRRQRPTAIIAANDLAAFGAISALTAMGLSVPDDMSVVGFDDIAFAKVFQPALTTIKQPVYDLGREALRLATTDTREGTAPEVVTLAASFIARQSTGPAR</sequence>
<reference evidence="5 6" key="1">
    <citation type="submission" date="2023-02" db="EMBL/GenBank/DDBJ databases">
        <title>Devosia algicola sp. nov., isolated from the phycosphere of marine algae.</title>
        <authorList>
            <person name="Kim J.M."/>
            <person name="Lee J.K."/>
            <person name="Choi B.J."/>
            <person name="Bayburt H."/>
            <person name="Jeon C.O."/>
        </authorList>
    </citation>
    <scope>NUCLEOTIDE SEQUENCE [LARGE SCALE GENOMIC DNA]</scope>
    <source>
        <strain evidence="5 6">G20-9</strain>
    </source>
</reference>
<dbReference type="InterPro" id="IPR000843">
    <property type="entry name" value="HTH_LacI"/>
</dbReference>
<keyword evidence="3" id="KW-0804">Transcription</keyword>
<keyword evidence="6" id="KW-1185">Reference proteome</keyword>
<protein>
    <submittedName>
        <fullName evidence="5">LacI family DNA-binding transcriptional regulator</fullName>
    </submittedName>
</protein>
<name>A0ABY7YSR8_9HYPH</name>
<evidence type="ECO:0000256" key="2">
    <source>
        <dbReference type="ARBA" id="ARBA00023125"/>
    </source>
</evidence>
<feature type="domain" description="HTH lacI-type" evidence="4">
    <location>
        <begin position="1"/>
        <end position="53"/>
    </location>
</feature>
<dbReference type="PANTHER" id="PTHR30146:SF109">
    <property type="entry name" value="HTH-TYPE TRANSCRIPTIONAL REGULATOR GALS"/>
    <property type="match status" value="1"/>
</dbReference>
<dbReference type="SMART" id="SM00354">
    <property type="entry name" value="HTH_LACI"/>
    <property type="match status" value="1"/>
</dbReference>
<dbReference type="PROSITE" id="PS50932">
    <property type="entry name" value="HTH_LACI_2"/>
    <property type="match status" value="1"/>
</dbReference>
<evidence type="ECO:0000313" key="6">
    <source>
        <dbReference type="Proteomes" id="UP001220530"/>
    </source>
</evidence>
<keyword evidence="1" id="KW-0805">Transcription regulation</keyword>
<evidence type="ECO:0000259" key="4">
    <source>
        <dbReference type="PROSITE" id="PS50932"/>
    </source>
</evidence>